<sequence>MQIQNILKTSYWFYQPFIAVGGVKWFWIVGFLALVLAGFIGKIVRIYCKKIDQGTQEVLRRAGNLLITTGLLGLLWMFFRQQQVAFLAWRFWLVLWIGLFVWWGYKVIYYAIKRLPMISSEQAKKNLMNKYMPKSK</sequence>
<accession>A0A1F6NZ28</accession>
<protein>
    <submittedName>
        <fullName evidence="2">Uncharacterized protein</fullName>
    </submittedName>
</protein>
<feature type="transmembrane region" description="Helical" evidence="1">
    <location>
        <begin position="62"/>
        <end position="79"/>
    </location>
</feature>
<evidence type="ECO:0000256" key="1">
    <source>
        <dbReference type="SAM" id="Phobius"/>
    </source>
</evidence>
<feature type="transmembrane region" description="Helical" evidence="1">
    <location>
        <begin position="17"/>
        <end position="41"/>
    </location>
</feature>
<keyword evidence="1" id="KW-1133">Transmembrane helix</keyword>
<gene>
    <name evidence="2" type="ORF">A2537_01515</name>
</gene>
<proteinExistence type="predicted"/>
<dbReference type="Proteomes" id="UP000178490">
    <property type="component" value="Unassembled WGS sequence"/>
</dbReference>
<keyword evidence="1" id="KW-0812">Transmembrane</keyword>
<feature type="transmembrane region" description="Helical" evidence="1">
    <location>
        <begin position="91"/>
        <end position="112"/>
    </location>
</feature>
<dbReference type="EMBL" id="MFRC01000053">
    <property type="protein sequence ID" value="OGH88983.1"/>
    <property type="molecule type" value="Genomic_DNA"/>
</dbReference>
<dbReference type="AlphaFoldDB" id="A0A1F6NZ28"/>
<comment type="caution">
    <text evidence="2">The sequence shown here is derived from an EMBL/GenBank/DDBJ whole genome shotgun (WGS) entry which is preliminary data.</text>
</comment>
<evidence type="ECO:0000313" key="2">
    <source>
        <dbReference type="EMBL" id="OGH88983.1"/>
    </source>
</evidence>
<evidence type="ECO:0000313" key="3">
    <source>
        <dbReference type="Proteomes" id="UP000178490"/>
    </source>
</evidence>
<keyword evidence="1" id="KW-0472">Membrane</keyword>
<name>A0A1F6NZ28_9BACT</name>
<organism evidence="2 3">
    <name type="scientific">Candidatus Magasanikbacteria bacterium RIFOXYD2_FULL_36_9</name>
    <dbReference type="NCBI Taxonomy" id="1798707"/>
    <lineage>
        <taxon>Bacteria</taxon>
        <taxon>Candidatus Magasanikiibacteriota</taxon>
    </lineage>
</organism>
<reference evidence="2 3" key="1">
    <citation type="journal article" date="2016" name="Nat. Commun.">
        <title>Thousands of microbial genomes shed light on interconnected biogeochemical processes in an aquifer system.</title>
        <authorList>
            <person name="Anantharaman K."/>
            <person name="Brown C.T."/>
            <person name="Hug L.A."/>
            <person name="Sharon I."/>
            <person name="Castelle C.J."/>
            <person name="Probst A.J."/>
            <person name="Thomas B.C."/>
            <person name="Singh A."/>
            <person name="Wilkins M.J."/>
            <person name="Karaoz U."/>
            <person name="Brodie E.L."/>
            <person name="Williams K.H."/>
            <person name="Hubbard S.S."/>
            <person name="Banfield J.F."/>
        </authorList>
    </citation>
    <scope>NUCLEOTIDE SEQUENCE [LARGE SCALE GENOMIC DNA]</scope>
</reference>